<keyword evidence="2" id="KW-1185">Reference proteome</keyword>
<name>A0AAV4B137_9GAST</name>
<protein>
    <submittedName>
        <fullName evidence="1">Uncharacterized protein</fullName>
    </submittedName>
</protein>
<reference evidence="1 2" key="1">
    <citation type="journal article" date="2021" name="Elife">
        <title>Chloroplast acquisition without the gene transfer in kleptoplastic sea slugs, Plakobranchus ocellatus.</title>
        <authorList>
            <person name="Maeda T."/>
            <person name="Takahashi S."/>
            <person name="Yoshida T."/>
            <person name="Shimamura S."/>
            <person name="Takaki Y."/>
            <person name="Nagai Y."/>
            <person name="Toyoda A."/>
            <person name="Suzuki Y."/>
            <person name="Arimoto A."/>
            <person name="Ishii H."/>
            <person name="Satoh N."/>
            <person name="Nishiyama T."/>
            <person name="Hasebe M."/>
            <person name="Maruyama T."/>
            <person name="Minagawa J."/>
            <person name="Obokata J."/>
            <person name="Shigenobu S."/>
        </authorList>
    </citation>
    <scope>NUCLEOTIDE SEQUENCE [LARGE SCALE GENOMIC DNA]</scope>
</reference>
<dbReference type="EMBL" id="BLXT01004481">
    <property type="protein sequence ID" value="GFO13268.1"/>
    <property type="molecule type" value="Genomic_DNA"/>
</dbReference>
<evidence type="ECO:0000313" key="1">
    <source>
        <dbReference type="EMBL" id="GFO13268.1"/>
    </source>
</evidence>
<evidence type="ECO:0000313" key="2">
    <source>
        <dbReference type="Proteomes" id="UP000735302"/>
    </source>
</evidence>
<dbReference type="Proteomes" id="UP000735302">
    <property type="component" value="Unassembled WGS sequence"/>
</dbReference>
<proteinExistence type="predicted"/>
<accession>A0AAV4B137</accession>
<gene>
    <name evidence="1" type="ORF">PoB_003977300</name>
</gene>
<organism evidence="1 2">
    <name type="scientific">Plakobranchus ocellatus</name>
    <dbReference type="NCBI Taxonomy" id="259542"/>
    <lineage>
        <taxon>Eukaryota</taxon>
        <taxon>Metazoa</taxon>
        <taxon>Spiralia</taxon>
        <taxon>Lophotrochozoa</taxon>
        <taxon>Mollusca</taxon>
        <taxon>Gastropoda</taxon>
        <taxon>Heterobranchia</taxon>
        <taxon>Euthyneura</taxon>
        <taxon>Panpulmonata</taxon>
        <taxon>Sacoglossa</taxon>
        <taxon>Placobranchoidea</taxon>
        <taxon>Plakobranchidae</taxon>
        <taxon>Plakobranchus</taxon>
    </lineage>
</organism>
<comment type="caution">
    <text evidence="1">The sequence shown here is derived from an EMBL/GenBank/DDBJ whole genome shotgun (WGS) entry which is preliminary data.</text>
</comment>
<dbReference type="AlphaFoldDB" id="A0AAV4B137"/>
<sequence>MIFQKLKCSPKINGKVVKNQVTPGSLRKGQQLREDFAQNRKANSRLTKFAYFSENQFNALPSGQCPSVRFVTVILCTIFFLMWGVDGTVDSESALRSVGALLSRIRAPPPASWPGGGPESLRSPYGLALFKYQPLMMSAPRSLINAALGISTIIHETMAKKRL</sequence>